<proteinExistence type="predicted"/>
<sequence>MGLESEDLHGVHPKDIVKAMEGCIKERYKFNPSCPISSQDEGYRSNPTLQDQTYCLVFVLAGDSISRMNEAVIEKMKYIRNKANELEIPQAVVMTRVDEACPLVKENLRNIYKSKKIQEKLEKCSELTGVSLSQVFPVKSYHKEIDTQEDIDVLILRAFADIVQVANDALEIKSMIEKTNE</sequence>
<evidence type="ECO:0000313" key="3">
    <source>
        <dbReference type="Proteomes" id="UP000290572"/>
    </source>
</evidence>
<keyword evidence="3" id="KW-1185">Reference proteome</keyword>
<protein>
    <submittedName>
        <fullName evidence="1">Interferon-induced 44-like protein</fullName>
    </submittedName>
</protein>
<dbReference type="AlphaFoldDB" id="A0A498L390"/>
<dbReference type="GO" id="GO:0006955">
    <property type="term" value="P:immune response"/>
    <property type="evidence" value="ECO:0007669"/>
    <property type="project" value="TreeGrafter"/>
</dbReference>
<dbReference type="STRING" id="84645.A0A498L390"/>
<evidence type="ECO:0000313" key="2">
    <source>
        <dbReference type="EMBL" id="RXN14119.1"/>
    </source>
</evidence>
<accession>A0A498L390</accession>
<dbReference type="Proteomes" id="UP000290572">
    <property type="component" value="Unassembled WGS sequence"/>
</dbReference>
<dbReference type="EMBL" id="QBIY01012920">
    <property type="protein sequence ID" value="RXN14119.1"/>
    <property type="molecule type" value="Genomic_DNA"/>
</dbReference>
<dbReference type="EMBL" id="QBIY01013492">
    <property type="protein sequence ID" value="RXN02881.1"/>
    <property type="molecule type" value="Genomic_DNA"/>
</dbReference>
<organism evidence="1 3">
    <name type="scientific">Labeo rohita</name>
    <name type="common">Indian major carp</name>
    <name type="synonym">Cyprinus rohita</name>
    <dbReference type="NCBI Taxonomy" id="84645"/>
    <lineage>
        <taxon>Eukaryota</taxon>
        <taxon>Metazoa</taxon>
        <taxon>Chordata</taxon>
        <taxon>Craniata</taxon>
        <taxon>Vertebrata</taxon>
        <taxon>Euteleostomi</taxon>
        <taxon>Actinopterygii</taxon>
        <taxon>Neopterygii</taxon>
        <taxon>Teleostei</taxon>
        <taxon>Ostariophysi</taxon>
        <taxon>Cypriniformes</taxon>
        <taxon>Cyprinidae</taxon>
        <taxon>Labeoninae</taxon>
        <taxon>Labeonini</taxon>
        <taxon>Labeo</taxon>
    </lineage>
</organism>
<name>A0A498L390_LABRO</name>
<dbReference type="PANTHER" id="PTHR14241">
    <property type="entry name" value="INTERFERON-INDUCED PROTEIN 44"/>
    <property type="match status" value="1"/>
</dbReference>
<gene>
    <name evidence="2" type="ORF">ROHU_009204</name>
    <name evidence="1" type="ORF">ROHU_034723</name>
</gene>
<reference evidence="1 3" key="1">
    <citation type="submission" date="2018-03" db="EMBL/GenBank/DDBJ databases">
        <title>Draft genome sequence of Rohu Carp (Labeo rohita).</title>
        <authorList>
            <person name="Das P."/>
            <person name="Kushwaha B."/>
            <person name="Joshi C.G."/>
            <person name="Kumar D."/>
            <person name="Nagpure N.S."/>
            <person name="Sahoo L."/>
            <person name="Das S.P."/>
            <person name="Bit A."/>
            <person name="Patnaik S."/>
            <person name="Meher P.K."/>
            <person name="Jayasankar P."/>
            <person name="Koringa P.G."/>
            <person name="Patel N.V."/>
            <person name="Hinsu A.T."/>
            <person name="Kumar R."/>
            <person name="Pandey M."/>
            <person name="Agarwal S."/>
            <person name="Srivastava S."/>
            <person name="Singh M."/>
            <person name="Iquebal M.A."/>
            <person name="Jaiswal S."/>
            <person name="Angadi U.B."/>
            <person name="Kumar N."/>
            <person name="Raza M."/>
            <person name="Shah T.M."/>
            <person name="Rai A."/>
            <person name="Jena J.K."/>
        </authorList>
    </citation>
    <scope>NUCLEOTIDE SEQUENCE [LARGE SCALE GENOMIC DNA]</scope>
    <source>
        <strain evidence="1">DASCIFA01</strain>
        <tissue evidence="1">Testis</tissue>
    </source>
</reference>
<comment type="caution">
    <text evidence="1">The sequence shown here is derived from an EMBL/GenBank/DDBJ whole genome shotgun (WGS) entry which is preliminary data.</text>
</comment>
<evidence type="ECO:0000313" key="1">
    <source>
        <dbReference type="EMBL" id="RXN02881.1"/>
    </source>
</evidence>
<dbReference type="PANTHER" id="PTHR14241:SF1">
    <property type="entry name" value="INTERFERON-INDUCED PROTEIN 44-RELATED"/>
    <property type="match status" value="1"/>
</dbReference>